<protein>
    <recommendedName>
        <fullName evidence="2">Rhodanese domain-containing protein</fullName>
    </recommendedName>
</protein>
<gene>
    <name evidence="3" type="ORF">LGLO00237_LOCUS13135</name>
</gene>
<feature type="signal peptide" evidence="1">
    <location>
        <begin position="1"/>
        <end position="16"/>
    </location>
</feature>
<evidence type="ECO:0000313" key="3">
    <source>
        <dbReference type="EMBL" id="CAE0661541.1"/>
    </source>
</evidence>
<dbReference type="EMBL" id="HBIV01018103">
    <property type="protein sequence ID" value="CAE0661541.1"/>
    <property type="molecule type" value="Transcribed_RNA"/>
</dbReference>
<organism evidence="3">
    <name type="scientific">Lotharella globosa</name>
    <dbReference type="NCBI Taxonomy" id="91324"/>
    <lineage>
        <taxon>Eukaryota</taxon>
        <taxon>Sar</taxon>
        <taxon>Rhizaria</taxon>
        <taxon>Cercozoa</taxon>
        <taxon>Chlorarachniophyceae</taxon>
        <taxon>Lotharella</taxon>
    </lineage>
</organism>
<feature type="domain" description="Rhodanese" evidence="2">
    <location>
        <begin position="100"/>
        <end position="205"/>
    </location>
</feature>
<dbReference type="Pfam" id="PF00581">
    <property type="entry name" value="Rhodanese"/>
    <property type="match status" value="1"/>
</dbReference>
<dbReference type="PROSITE" id="PS50206">
    <property type="entry name" value="RHODANESE_3"/>
    <property type="match status" value="1"/>
</dbReference>
<dbReference type="PANTHER" id="PTHR44086:SF10">
    <property type="entry name" value="THIOSULFATE SULFURTRANSFERASE_RHODANESE-LIKE DOMAIN-CONTAINING PROTEIN 3"/>
    <property type="match status" value="1"/>
</dbReference>
<dbReference type="AlphaFoldDB" id="A0A6U3BTH3"/>
<dbReference type="InterPro" id="IPR001763">
    <property type="entry name" value="Rhodanese-like_dom"/>
</dbReference>
<evidence type="ECO:0000256" key="1">
    <source>
        <dbReference type="SAM" id="SignalP"/>
    </source>
</evidence>
<dbReference type="Gene3D" id="3.40.250.10">
    <property type="entry name" value="Rhodanese-like domain"/>
    <property type="match status" value="1"/>
</dbReference>
<proteinExistence type="predicted"/>
<evidence type="ECO:0000259" key="2">
    <source>
        <dbReference type="PROSITE" id="PS50206"/>
    </source>
</evidence>
<dbReference type="InterPro" id="IPR036873">
    <property type="entry name" value="Rhodanese-like_dom_sf"/>
</dbReference>
<dbReference type="PANTHER" id="PTHR44086">
    <property type="entry name" value="THIOSULFATE SULFURTRANSFERASE RDL2, MITOCHONDRIAL-RELATED"/>
    <property type="match status" value="1"/>
</dbReference>
<name>A0A6U3BTH3_9EUKA</name>
<reference evidence="3" key="1">
    <citation type="submission" date="2021-01" db="EMBL/GenBank/DDBJ databases">
        <authorList>
            <person name="Corre E."/>
            <person name="Pelletier E."/>
            <person name="Niang G."/>
            <person name="Scheremetjew M."/>
            <person name="Finn R."/>
            <person name="Kale V."/>
            <person name="Holt S."/>
            <person name="Cochrane G."/>
            <person name="Meng A."/>
            <person name="Brown T."/>
            <person name="Cohen L."/>
        </authorList>
    </citation>
    <scope>NUCLEOTIDE SEQUENCE</scope>
    <source>
        <strain evidence="3">CCCM811</strain>
    </source>
</reference>
<dbReference type="SUPFAM" id="SSF52821">
    <property type="entry name" value="Rhodanese/Cell cycle control phosphatase"/>
    <property type="match status" value="1"/>
</dbReference>
<accession>A0A6U3BTH3</accession>
<keyword evidence="1" id="KW-0732">Signal</keyword>
<sequence length="211" mass="23934">MRALALLFGISLGTAGREVVSHRSYAPVVPVGSLGRCREPLNPFARPLGSQMPSSGRMKARASIDVSKFMKEKGPKQSNMAYGRVDHSFLDWCTRMIEKGSMAHHILDIREEDELEYGRIPYAQNVPESELEAALDLTPKDWEARYGYPKPKQGHVVVVYGEPPTGSEYCPLVQQRLMRVCNMLASEYGYKYVQQYAVSFYKFMINPYILE</sequence>
<feature type="chain" id="PRO_5030160022" description="Rhodanese domain-containing protein" evidence="1">
    <location>
        <begin position="17"/>
        <end position="211"/>
    </location>
</feature>
<dbReference type="GO" id="GO:0005739">
    <property type="term" value="C:mitochondrion"/>
    <property type="evidence" value="ECO:0007669"/>
    <property type="project" value="TreeGrafter"/>
</dbReference>
<dbReference type="GO" id="GO:0004792">
    <property type="term" value="F:thiosulfate-cyanide sulfurtransferase activity"/>
    <property type="evidence" value="ECO:0007669"/>
    <property type="project" value="TreeGrafter"/>
</dbReference>